<comment type="caution">
    <text evidence="4">The sequence shown here is derived from an EMBL/GenBank/DDBJ whole genome shotgun (WGS) entry which is preliminary data.</text>
</comment>
<evidence type="ECO:0000259" key="3">
    <source>
        <dbReference type="PROSITE" id="PS51462"/>
    </source>
</evidence>
<dbReference type="Gene3D" id="3.90.79.10">
    <property type="entry name" value="Nucleoside Triphosphate Pyrophosphohydrolase"/>
    <property type="match status" value="1"/>
</dbReference>
<proteinExistence type="predicted"/>
<keyword evidence="5" id="KW-1185">Reference proteome</keyword>
<dbReference type="RefSeq" id="WP_264849906.1">
    <property type="nucleotide sequence ID" value="NZ_BRXR01000001.1"/>
</dbReference>
<comment type="cofactor">
    <cofactor evidence="1">
        <name>Mg(2+)</name>
        <dbReference type="ChEBI" id="CHEBI:18420"/>
    </cofactor>
</comment>
<dbReference type="InterPro" id="IPR000086">
    <property type="entry name" value="NUDIX_hydrolase_dom"/>
</dbReference>
<feature type="domain" description="Nudix hydrolase" evidence="3">
    <location>
        <begin position="18"/>
        <end position="148"/>
    </location>
</feature>
<evidence type="ECO:0000313" key="4">
    <source>
        <dbReference type="EMBL" id="GLC30634.1"/>
    </source>
</evidence>
<reference evidence="4 5" key="1">
    <citation type="journal article" date="2024" name="Int. J. Syst. Evol. Microbiol.">
        <title>Clostridium omnivorum sp. nov., isolated from anoxic soil under the treatment of reductive soil disinfestation.</title>
        <authorList>
            <person name="Ueki A."/>
            <person name="Tonouchi A."/>
            <person name="Kaku N."/>
            <person name="Honma S."/>
            <person name="Ueki K."/>
        </authorList>
    </citation>
    <scope>NUCLEOTIDE SEQUENCE [LARGE SCALE GENOMIC DNA]</scope>
    <source>
        <strain evidence="4 5">E14</strain>
    </source>
</reference>
<evidence type="ECO:0000313" key="5">
    <source>
        <dbReference type="Proteomes" id="UP001208567"/>
    </source>
</evidence>
<dbReference type="Pfam" id="PF00293">
    <property type="entry name" value="NUDIX"/>
    <property type="match status" value="1"/>
</dbReference>
<evidence type="ECO:0000256" key="2">
    <source>
        <dbReference type="ARBA" id="ARBA00022801"/>
    </source>
</evidence>
<dbReference type="PANTHER" id="PTHR43046:SF14">
    <property type="entry name" value="MUTT_NUDIX FAMILY PROTEIN"/>
    <property type="match status" value="1"/>
</dbReference>
<dbReference type="EMBL" id="BRXR01000001">
    <property type="protein sequence ID" value="GLC30634.1"/>
    <property type="molecule type" value="Genomic_DNA"/>
</dbReference>
<dbReference type="SUPFAM" id="SSF55811">
    <property type="entry name" value="Nudix"/>
    <property type="match status" value="1"/>
</dbReference>
<dbReference type="PROSITE" id="PS51462">
    <property type="entry name" value="NUDIX"/>
    <property type="match status" value="1"/>
</dbReference>
<gene>
    <name evidence="4" type="ORF">bsdE14_20440</name>
</gene>
<accession>A0ABQ5N605</accession>
<protein>
    <submittedName>
        <fullName evidence="4">DNA mismatch repair protein MutT</fullName>
    </submittedName>
</protein>
<organism evidence="4 5">
    <name type="scientific">Clostridium omnivorum</name>
    <dbReference type="NCBI Taxonomy" id="1604902"/>
    <lineage>
        <taxon>Bacteria</taxon>
        <taxon>Bacillati</taxon>
        <taxon>Bacillota</taxon>
        <taxon>Clostridia</taxon>
        <taxon>Eubacteriales</taxon>
        <taxon>Clostridiaceae</taxon>
        <taxon>Clostridium</taxon>
    </lineage>
</organism>
<dbReference type="PANTHER" id="PTHR43046">
    <property type="entry name" value="GDP-MANNOSE MANNOSYL HYDROLASE"/>
    <property type="match status" value="1"/>
</dbReference>
<keyword evidence="2" id="KW-0378">Hydrolase</keyword>
<dbReference type="InterPro" id="IPR015797">
    <property type="entry name" value="NUDIX_hydrolase-like_dom_sf"/>
</dbReference>
<dbReference type="Proteomes" id="UP001208567">
    <property type="component" value="Unassembled WGS sequence"/>
</dbReference>
<name>A0ABQ5N605_9CLOT</name>
<evidence type="ECO:0000256" key="1">
    <source>
        <dbReference type="ARBA" id="ARBA00001946"/>
    </source>
</evidence>
<sequence length="149" mass="17640">MFIQHIECGNKIEDIEYRERIGAYALIVNSDNKIALVRRDNNYFLPGGGVENDETYEECLKRECSEEIGYNLELIEYIGKLSHYTKSIKHNEYLKLVGHFYIGKLLVKNDLKIEEDHELIWIPIKESSDKMQEEFQAHAIREYIKQQKI</sequence>